<evidence type="ECO:0000256" key="3">
    <source>
        <dbReference type="SAM" id="SignalP"/>
    </source>
</evidence>
<dbReference type="CDD" id="cd19979">
    <property type="entry name" value="PBP1_ABC_ligand_binding-like"/>
    <property type="match status" value="1"/>
</dbReference>
<evidence type="ECO:0000256" key="2">
    <source>
        <dbReference type="ARBA" id="ARBA00022729"/>
    </source>
</evidence>
<dbReference type="PANTHER" id="PTHR30483">
    <property type="entry name" value="LEUCINE-SPECIFIC-BINDING PROTEIN"/>
    <property type="match status" value="1"/>
</dbReference>
<reference evidence="5 6" key="1">
    <citation type="submission" date="2018-05" db="EMBL/GenBank/DDBJ databases">
        <title>complete genome sequence of Aquabacterium olei NBRC 110486.</title>
        <authorList>
            <person name="Tang B."/>
            <person name="Chang J."/>
            <person name="Zhang L."/>
            <person name="Yang H."/>
        </authorList>
    </citation>
    <scope>NUCLEOTIDE SEQUENCE [LARGE SCALE GENOMIC DNA]</scope>
    <source>
        <strain evidence="5 6">NBRC 110486</strain>
    </source>
</reference>
<keyword evidence="2 3" id="KW-0732">Signal</keyword>
<protein>
    <submittedName>
        <fullName evidence="5">ABC transporter substrate-binding protein</fullName>
    </submittedName>
</protein>
<dbReference type="InterPro" id="IPR028082">
    <property type="entry name" value="Peripla_BP_I"/>
</dbReference>
<dbReference type="Gene3D" id="3.40.50.2300">
    <property type="match status" value="2"/>
</dbReference>
<dbReference type="KEGG" id="aon:DEH84_13955"/>
<dbReference type="EMBL" id="CP029210">
    <property type="protein sequence ID" value="AWI54404.1"/>
    <property type="molecule type" value="Genomic_DNA"/>
</dbReference>
<dbReference type="SUPFAM" id="SSF53822">
    <property type="entry name" value="Periplasmic binding protein-like I"/>
    <property type="match status" value="1"/>
</dbReference>
<dbReference type="OrthoDB" id="9794826at2"/>
<feature type="chain" id="PRO_5015857733" evidence="3">
    <location>
        <begin position="32"/>
        <end position="404"/>
    </location>
</feature>
<dbReference type="PANTHER" id="PTHR30483:SF6">
    <property type="entry name" value="PERIPLASMIC BINDING PROTEIN OF ABC TRANSPORTER FOR NATURAL AMINO ACIDS"/>
    <property type="match status" value="1"/>
</dbReference>
<gene>
    <name evidence="5" type="ORF">DEH84_13955</name>
</gene>
<accession>A0A2U8FVH1</accession>
<dbReference type="InterPro" id="IPR051010">
    <property type="entry name" value="BCAA_transport"/>
</dbReference>
<evidence type="ECO:0000313" key="6">
    <source>
        <dbReference type="Proteomes" id="UP000244892"/>
    </source>
</evidence>
<keyword evidence="6" id="KW-1185">Reference proteome</keyword>
<dbReference type="RefSeq" id="WP_109037400.1">
    <property type="nucleotide sequence ID" value="NZ_CP029210.1"/>
</dbReference>
<feature type="domain" description="Leucine-binding protein" evidence="4">
    <location>
        <begin position="35"/>
        <end position="394"/>
    </location>
</feature>
<name>A0A2U8FVH1_9BURK</name>
<dbReference type="Proteomes" id="UP000244892">
    <property type="component" value="Chromosome"/>
</dbReference>
<dbReference type="Pfam" id="PF13458">
    <property type="entry name" value="Peripla_BP_6"/>
    <property type="match status" value="1"/>
</dbReference>
<organism evidence="5 6">
    <name type="scientific">Aquabacterium olei</name>
    <dbReference type="NCBI Taxonomy" id="1296669"/>
    <lineage>
        <taxon>Bacteria</taxon>
        <taxon>Pseudomonadati</taxon>
        <taxon>Pseudomonadota</taxon>
        <taxon>Betaproteobacteria</taxon>
        <taxon>Burkholderiales</taxon>
        <taxon>Aquabacterium</taxon>
    </lineage>
</organism>
<sequence length="404" mass="44077">MAASFDRPRRRALRWLGGALAAPACLQAAMAAASPVRVGMTAELRMTSSTSDDAVRLGLELAIEDLNAAGGVLGRPLLLEVRDDRSVPSRGVENLRELAALPDLVGVFGSRFSPVLTEMGQVAPALQCPVFSPWAAGNTVLDPTRQPDWSFRVSLNDTWAMETLLDAAAADGCQRVGLMLPNSGWGRSCHKVVEEYTARHRAIRVLPARWYNWGGETSLIDHVLNLRQAGAQALVLVANEPEGVLLMREMLSLPPPSRLPILSHWGIAGGDFPRLVGPALGELDLRVVQTAALQMARTPRGRRLQQRAAERMGVADPQRVPSLVGLGHAYDAMLILHRAVARAGTTRREAVRDALEHLDPVEGVVRRYAPAFTRERHEALHASDVFLARWDAEGRLQRAPRHPT</sequence>
<dbReference type="AlphaFoldDB" id="A0A2U8FVH1"/>
<evidence type="ECO:0000259" key="4">
    <source>
        <dbReference type="Pfam" id="PF13458"/>
    </source>
</evidence>
<proteinExistence type="inferred from homology"/>
<evidence type="ECO:0000256" key="1">
    <source>
        <dbReference type="ARBA" id="ARBA00010062"/>
    </source>
</evidence>
<dbReference type="InterPro" id="IPR028081">
    <property type="entry name" value="Leu-bd"/>
</dbReference>
<comment type="similarity">
    <text evidence="1">Belongs to the leucine-binding protein family.</text>
</comment>
<evidence type="ECO:0000313" key="5">
    <source>
        <dbReference type="EMBL" id="AWI54404.1"/>
    </source>
</evidence>
<feature type="signal peptide" evidence="3">
    <location>
        <begin position="1"/>
        <end position="31"/>
    </location>
</feature>